<evidence type="ECO:0000256" key="8">
    <source>
        <dbReference type="ARBA" id="ARBA00023170"/>
    </source>
</evidence>
<dbReference type="Proteomes" id="UP000261500">
    <property type="component" value="Unplaced"/>
</dbReference>
<keyword evidence="7 10" id="KW-0472">Membrane</keyword>
<evidence type="ECO:0000256" key="3">
    <source>
        <dbReference type="ARBA" id="ARBA00022692"/>
    </source>
</evidence>
<evidence type="ECO:0000256" key="9">
    <source>
        <dbReference type="ARBA" id="ARBA00023180"/>
    </source>
</evidence>
<keyword evidence="4" id="KW-0732">Signal</keyword>
<evidence type="ECO:0000256" key="4">
    <source>
        <dbReference type="ARBA" id="ARBA00022729"/>
    </source>
</evidence>
<evidence type="ECO:0000256" key="5">
    <source>
        <dbReference type="ARBA" id="ARBA00022737"/>
    </source>
</evidence>
<dbReference type="GO" id="GO:0005886">
    <property type="term" value="C:plasma membrane"/>
    <property type="evidence" value="ECO:0007669"/>
    <property type="project" value="UniProtKB-ARBA"/>
</dbReference>
<evidence type="ECO:0000256" key="6">
    <source>
        <dbReference type="ARBA" id="ARBA00022989"/>
    </source>
</evidence>
<sequence length="956" mass="109662">MPVVTQMFRYEDIALTYQNFGRYINDTNAHVVLARWLRQVPQAAIRLRILLAQAAGSGVTSLDLVARAIHAHPKFPWPVVACLYPVEWKNVLRALRAIDGRIYYGFRNDLGVVRATLFSSITWIAHSLLLALGDKHLSNYRGIVPDQRNREVVDRIISEYKKKSMSEYNEHLFDEFTEEELLVYARIQAAVAKHPSVATELARMDGHRRARVRLGDRYDDPHKRKLTRWMMRLEPVQRTHPPEEPRNLTCQTKFNSPSSLNCEWEPGQRDTHLPTKYSLHTEIRDINENYTYKLPPDVHHYSIPRNEFVLFNDIKIYVKAENDLGVATSAPLVFDPVQAAKFDQPSIETLGVEPKRLGCLKLKWRMSQQQSWFSHNQLSLEVRLWTADSDQMSGPPILVSQVRPSKAVTECCRLLHGTRYLAQIRVRYYMRGPWSEWSSSKSGVTLETAPTGRLDSWMKVSKNHTSKNLDIQLFWKPSKQFRANGQNLTYVVLKPNRRDKRERMCSTNEKWCTFQVSRRVRKVYLSAVNSMGESPLTEIRIYQPKAHTAIMDVTAVPHDDRSFLVQWRAEVTLGLTDYVVEWKPLLNLDLSHIRFEIVNKNLSSLIINGSFEPYKPYGISVYPRFKDGMGPPRTVNAYLRQKAPSVVPKIQIKKTWWSDIEVSWDEIPLQQRNGFIKSYQVFYWEENGSVQVERAGAEDRKVILKHLNTPSTYEAFMMVSTFGGSLNGSTIYVKMNSFDALTVVITVTALGVGLALLIISTIWTCFSKQKKLNGYMWPVVPDPANSSIKKWSSELTQFTHPSWDNEEPNPICLSHLSFLDLPTKLSKEEDDIWLNSSEDTSDLGESICGSPFIPTYSGSNSESVPYATVLLSSCNDPVPDEPHVYLRSESTQPLLETEESFTPKCYQNVANDRMSKEQCFFGPCDDDIPEGEEGPAIVWDDFPFLRALAMNESEHD</sequence>
<proteinExistence type="inferred from homology"/>
<dbReference type="InterPro" id="IPR052672">
    <property type="entry name" value="Type1_Cytokine_Rcpt_Type2"/>
</dbReference>
<keyword evidence="9" id="KW-0325">Glycoprotein</keyword>
<accession>A0A3B3UVS4</accession>
<name>A0A3B3UVS4_9TELE</name>
<dbReference type="AlphaFoldDB" id="A0A3B3UVS4"/>
<evidence type="ECO:0000256" key="1">
    <source>
        <dbReference type="ARBA" id="ARBA00004479"/>
    </source>
</evidence>
<comment type="subcellular location">
    <subcellularLocation>
        <location evidence="1">Membrane</location>
        <topology evidence="1">Single-pass type I membrane protein</topology>
    </subcellularLocation>
</comment>
<evidence type="ECO:0000313" key="11">
    <source>
        <dbReference type="Ensembl" id="ENSPLAP00000016787.1"/>
    </source>
</evidence>
<keyword evidence="12" id="KW-1185">Reference proteome</keyword>
<evidence type="ECO:0000256" key="10">
    <source>
        <dbReference type="SAM" id="Phobius"/>
    </source>
</evidence>
<keyword evidence="5" id="KW-0677">Repeat</keyword>
<dbReference type="InterPro" id="IPR003961">
    <property type="entry name" value="FN3_dom"/>
</dbReference>
<evidence type="ECO:0000256" key="7">
    <source>
        <dbReference type="ARBA" id="ARBA00023136"/>
    </source>
</evidence>
<feature type="transmembrane region" description="Helical" evidence="10">
    <location>
        <begin position="740"/>
        <end position="766"/>
    </location>
</feature>
<dbReference type="STRING" id="48699.ENSPLAP00000016787"/>
<keyword evidence="8" id="KW-0675">Receptor</keyword>
<reference evidence="11" key="2">
    <citation type="submission" date="2025-09" db="UniProtKB">
        <authorList>
            <consortium name="Ensembl"/>
        </authorList>
    </citation>
    <scope>IDENTIFICATION</scope>
</reference>
<dbReference type="SUPFAM" id="SSF49265">
    <property type="entry name" value="Fibronectin type III"/>
    <property type="match status" value="3"/>
</dbReference>
<dbReference type="InterPro" id="IPR013783">
    <property type="entry name" value="Ig-like_fold"/>
</dbReference>
<protein>
    <submittedName>
        <fullName evidence="11">Colony stimulating factor 3 receptor</fullName>
    </submittedName>
</protein>
<evidence type="ECO:0000313" key="12">
    <source>
        <dbReference type="Proteomes" id="UP000261500"/>
    </source>
</evidence>
<dbReference type="PANTHER" id="PTHR48423:SF1">
    <property type="entry name" value="INTERLEUKIN-27 RECEPTOR SUBUNIT ALPHA"/>
    <property type="match status" value="1"/>
</dbReference>
<dbReference type="GeneTree" id="ENSGT00940000158915"/>
<reference evidence="11" key="1">
    <citation type="submission" date="2025-08" db="UniProtKB">
        <authorList>
            <consortium name="Ensembl"/>
        </authorList>
    </citation>
    <scope>IDENTIFICATION</scope>
</reference>
<keyword evidence="3 10" id="KW-0812">Transmembrane</keyword>
<keyword evidence="6 10" id="KW-1133">Transmembrane helix</keyword>
<dbReference type="InterPro" id="IPR036116">
    <property type="entry name" value="FN3_sf"/>
</dbReference>
<dbReference type="Gene3D" id="2.60.40.10">
    <property type="entry name" value="Immunoglobulins"/>
    <property type="match status" value="5"/>
</dbReference>
<dbReference type="Ensembl" id="ENSPLAT00000025830.1">
    <property type="protein sequence ID" value="ENSPLAP00000016787.1"/>
    <property type="gene ID" value="ENSPLAG00000021030.1"/>
</dbReference>
<dbReference type="PANTHER" id="PTHR48423">
    <property type="entry name" value="INTERLEUKIN-27 RECEPTOR SUBUNIT ALPHA"/>
    <property type="match status" value="1"/>
</dbReference>
<evidence type="ECO:0000256" key="2">
    <source>
        <dbReference type="ARBA" id="ARBA00008921"/>
    </source>
</evidence>
<dbReference type="CDD" id="cd00063">
    <property type="entry name" value="FN3"/>
    <property type="match status" value="2"/>
</dbReference>
<organism evidence="11 12">
    <name type="scientific">Poecilia latipinna</name>
    <name type="common">sailfin molly</name>
    <dbReference type="NCBI Taxonomy" id="48699"/>
    <lineage>
        <taxon>Eukaryota</taxon>
        <taxon>Metazoa</taxon>
        <taxon>Chordata</taxon>
        <taxon>Craniata</taxon>
        <taxon>Vertebrata</taxon>
        <taxon>Euteleostomi</taxon>
        <taxon>Actinopterygii</taxon>
        <taxon>Neopterygii</taxon>
        <taxon>Teleostei</taxon>
        <taxon>Neoteleostei</taxon>
        <taxon>Acanthomorphata</taxon>
        <taxon>Ovalentaria</taxon>
        <taxon>Atherinomorphae</taxon>
        <taxon>Cyprinodontiformes</taxon>
        <taxon>Poeciliidae</taxon>
        <taxon>Poeciliinae</taxon>
        <taxon>Poecilia</taxon>
    </lineage>
</organism>
<comment type="similarity">
    <text evidence="2">Belongs to the type I cytokine receptor family. Type 2 subfamily.</text>
</comment>